<keyword evidence="11" id="KW-0325">Glycoprotein</keyword>
<feature type="binding site" evidence="15">
    <location>
        <position position="105"/>
    </location>
    <ligand>
        <name>Ca(2+)</name>
        <dbReference type="ChEBI" id="CHEBI:29108"/>
        <label>1</label>
    </ligand>
</feature>
<keyword evidence="5 18" id="KW-0349">Heme</keyword>
<evidence type="ECO:0000256" key="8">
    <source>
        <dbReference type="ARBA" id="ARBA00023002"/>
    </source>
</evidence>
<feature type="binding site" evidence="14">
    <location>
        <position position="190"/>
    </location>
    <ligand>
        <name>substrate</name>
    </ligand>
</feature>
<gene>
    <name evidence="20" type="ORF">ZIOFF_024042</name>
</gene>
<evidence type="ECO:0000256" key="15">
    <source>
        <dbReference type="PIRSR" id="PIRSR600823-3"/>
    </source>
</evidence>
<evidence type="ECO:0000313" key="21">
    <source>
        <dbReference type="Proteomes" id="UP000734854"/>
    </source>
</evidence>
<dbReference type="PANTHER" id="PTHR31517:SF84">
    <property type="entry name" value="PEROXIDASE"/>
    <property type="match status" value="1"/>
</dbReference>
<dbReference type="PRINTS" id="PR00458">
    <property type="entry name" value="PEROXIDASE"/>
</dbReference>
<keyword evidence="12 18" id="KW-0376">Hydrogen peroxide</keyword>
<dbReference type="InterPro" id="IPR019794">
    <property type="entry name" value="Peroxidases_AS"/>
</dbReference>
<feature type="binding site" evidence="15">
    <location>
        <position position="69"/>
    </location>
    <ligand>
        <name>Ca(2+)</name>
        <dbReference type="ChEBI" id="CHEBI:29108"/>
        <label>1</label>
    </ligand>
</feature>
<comment type="subcellular location">
    <subcellularLocation>
        <location evidence="18">Secreted</location>
    </subcellularLocation>
</comment>
<dbReference type="GO" id="GO:0020037">
    <property type="term" value="F:heme binding"/>
    <property type="evidence" value="ECO:0007669"/>
    <property type="project" value="UniProtKB-UniRule"/>
</dbReference>
<dbReference type="EMBL" id="JACMSC010000007">
    <property type="protein sequence ID" value="KAG6513706.1"/>
    <property type="molecule type" value="Genomic_DNA"/>
</dbReference>
<evidence type="ECO:0000259" key="19">
    <source>
        <dbReference type="PROSITE" id="PS50873"/>
    </source>
</evidence>
<keyword evidence="18" id="KW-0732">Signal</keyword>
<feature type="chain" id="PRO_5035339064" description="Peroxidase" evidence="18">
    <location>
        <begin position="27"/>
        <end position="344"/>
    </location>
</feature>
<dbReference type="GO" id="GO:0046872">
    <property type="term" value="F:metal ion binding"/>
    <property type="evidence" value="ECO:0007669"/>
    <property type="project" value="UniProtKB-UniRule"/>
</dbReference>
<evidence type="ECO:0000256" key="4">
    <source>
        <dbReference type="ARBA" id="ARBA00022559"/>
    </source>
</evidence>
<feature type="binding site" evidence="15">
    <location>
        <position position="117"/>
    </location>
    <ligand>
        <name>Ca(2+)</name>
        <dbReference type="ChEBI" id="CHEBI:29108"/>
        <label>1</label>
    </ligand>
</feature>
<keyword evidence="18" id="KW-0964">Secreted</keyword>
<dbReference type="Gene3D" id="1.10.520.10">
    <property type="match status" value="1"/>
</dbReference>
<feature type="binding site" evidence="15">
    <location>
        <position position="221"/>
    </location>
    <ligand>
        <name>Ca(2+)</name>
        <dbReference type="ChEBI" id="CHEBI:29108"/>
        <label>2</label>
    </ligand>
</feature>
<feature type="disulfide bond" evidence="17">
    <location>
        <begin position="37"/>
        <end position="143"/>
    </location>
</feature>
<evidence type="ECO:0000256" key="10">
    <source>
        <dbReference type="ARBA" id="ARBA00023157"/>
    </source>
</evidence>
<evidence type="ECO:0000256" key="7">
    <source>
        <dbReference type="ARBA" id="ARBA00022837"/>
    </source>
</evidence>
<name>A0A8J5LD90_ZINOF</name>
<comment type="similarity">
    <text evidence="18">Belongs to the peroxidase family. Classical plant (class III) peroxidase subfamily.</text>
</comment>
<comment type="catalytic activity">
    <reaction evidence="1 18">
        <text>2 a phenolic donor + H2O2 = 2 a phenolic radical donor + 2 H2O</text>
        <dbReference type="Rhea" id="RHEA:56136"/>
        <dbReference type="ChEBI" id="CHEBI:15377"/>
        <dbReference type="ChEBI" id="CHEBI:16240"/>
        <dbReference type="ChEBI" id="CHEBI:139520"/>
        <dbReference type="ChEBI" id="CHEBI:139521"/>
        <dbReference type="EC" id="1.11.1.7"/>
    </reaction>
</comment>
<comment type="similarity">
    <text evidence="2">Belongs to the peroxidase family. Ascorbate peroxidase subfamily.</text>
</comment>
<dbReference type="GO" id="GO:0006979">
    <property type="term" value="P:response to oxidative stress"/>
    <property type="evidence" value="ECO:0007669"/>
    <property type="project" value="UniProtKB-UniRule"/>
</dbReference>
<dbReference type="AlphaFoldDB" id="A0A8J5LD90"/>
<dbReference type="Pfam" id="PF00141">
    <property type="entry name" value="peroxidase"/>
    <property type="match status" value="1"/>
</dbReference>
<keyword evidence="4 18" id="KW-0575">Peroxidase</keyword>
<dbReference type="Proteomes" id="UP000734854">
    <property type="component" value="Unassembled WGS sequence"/>
</dbReference>
<evidence type="ECO:0000256" key="17">
    <source>
        <dbReference type="PIRSR" id="PIRSR600823-5"/>
    </source>
</evidence>
<keyword evidence="8 18" id="KW-0560">Oxidoreductase</keyword>
<accession>A0A8J5LD90</accession>
<feature type="binding site" evidence="15">
    <location>
        <position position="264"/>
    </location>
    <ligand>
        <name>Ca(2+)</name>
        <dbReference type="ChEBI" id="CHEBI:29108"/>
        <label>2</label>
    </ligand>
</feature>
<evidence type="ECO:0000256" key="12">
    <source>
        <dbReference type="ARBA" id="ARBA00023324"/>
    </source>
</evidence>
<organism evidence="20 21">
    <name type="scientific">Zingiber officinale</name>
    <name type="common">Ginger</name>
    <name type="synonym">Amomum zingiber</name>
    <dbReference type="NCBI Taxonomy" id="94328"/>
    <lineage>
        <taxon>Eukaryota</taxon>
        <taxon>Viridiplantae</taxon>
        <taxon>Streptophyta</taxon>
        <taxon>Embryophyta</taxon>
        <taxon>Tracheophyta</taxon>
        <taxon>Spermatophyta</taxon>
        <taxon>Magnoliopsida</taxon>
        <taxon>Liliopsida</taxon>
        <taxon>Zingiberales</taxon>
        <taxon>Zingiberaceae</taxon>
        <taxon>Zingiber</taxon>
    </lineage>
</organism>
<dbReference type="InterPro" id="IPR002016">
    <property type="entry name" value="Haem_peroxidase"/>
</dbReference>
<dbReference type="EC" id="1.11.1.7" evidence="3 18"/>
<feature type="binding site" evidence="15">
    <location>
        <position position="103"/>
    </location>
    <ligand>
        <name>Ca(2+)</name>
        <dbReference type="ChEBI" id="CHEBI:29108"/>
        <label>1</label>
    </ligand>
</feature>
<comment type="caution">
    <text evidence="20">The sequence shown here is derived from an EMBL/GenBank/DDBJ whole genome shotgun (WGS) entry which is preliminary data.</text>
</comment>
<feature type="domain" description="Plant heme peroxidase family profile" evidence="19">
    <location>
        <begin position="27"/>
        <end position="344"/>
    </location>
</feature>
<dbReference type="InterPro" id="IPR019793">
    <property type="entry name" value="Peroxidases_heam-ligand_BS"/>
</dbReference>
<keyword evidence="9 15" id="KW-0408">Iron</keyword>
<comment type="function">
    <text evidence="18">Removal of H(2)O(2), oxidation of toxic reductants, biosynthesis and degradation of lignin, suberization, auxin catabolism, response to environmental stresses such as wounding, pathogen attack and oxidative stress.</text>
</comment>
<dbReference type="PROSITE" id="PS50873">
    <property type="entry name" value="PEROXIDASE_4"/>
    <property type="match status" value="1"/>
</dbReference>
<feature type="signal peptide" evidence="18">
    <location>
        <begin position="1"/>
        <end position="26"/>
    </location>
</feature>
<dbReference type="InterPro" id="IPR033905">
    <property type="entry name" value="Secretory_peroxidase"/>
</dbReference>
<feature type="binding site" description="axial binding residue" evidence="15">
    <location>
        <position position="220"/>
    </location>
    <ligand>
        <name>heme b</name>
        <dbReference type="ChEBI" id="CHEBI:60344"/>
    </ligand>
    <ligandPart>
        <name>Fe</name>
        <dbReference type="ChEBI" id="CHEBI:18248"/>
    </ligandPart>
</feature>
<evidence type="ECO:0000313" key="20">
    <source>
        <dbReference type="EMBL" id="KAG6513706.1"/>
    </source>
</evidence>
<dbReference type="GO" id="GO:0140825">
    <property type="term" value="F:lactoperoxidase activity"/>
    <property type="evidence" value="ECO:0007669"/>
    <property type="project" value="UniProtKB-EC"/>
</dbReference>
<evidence type="ECO:0000256" key="2">
    <source>
        <dbReference type="ARBA" id="ARBA00006873"/>
    </source>
</evidence>
<evidence type="ECO:0000256" key="1">
    <source>
        <dbReference type="ARBA" id="ARBA00000189"/>
    </source>
</evidence>
<keyword evidence="10 17" id="KW-1015">Disulfide bond</keyword>
<dbReference type="PANTHER" id="PTHR31517">
    <property type="match status" value="1"/>
</dbReference>
<dbReference type="CDD" id="cd00693">
    <property type="entry name" value="secretory_peroxidase"/>
    <property type="match status" value="1"/>
</dbReference>
<feature type="binding site" evidence="15">
    <location>
        <position position="272"/>
    </location>
    <ligand>
        <name>Ca(2+)</name>
        <dbReference type="ChEBI" id="CHEBI:29108"/>
        <label>2</label>
    </ligand>
</feature>
<evidence type="ECO:0000256" key="5">
    <source>
        <dbReference type="ARBA" id="ARBA00022617"/>
    </source>
</evidence>
<feature type="binding site" evidence="15">
    <location>
        <position position="267"/>
    </location>
    <ligand>
        <name>Ca(2+)</name>
        <dbReference type="ChEBI" id="CHEBI:29108"/>
        <label>2</label>
    </ligand>
</feature>
<evidence type="ECO:0000256" key="13">
    <source>
        <dbReference type="PIRSR" id="PIRSR600823-1"/>
    </source>
</evidence>
<proteinExistence type="inferred from homology"/>
<reference evidence="20 21" key="1">
    <citation type="submission" date="2020-08" db="EMBL/GenBank/DDBJ databases">
        <title>Plant Genome Project.</title>
        <authorList>
            <person name="Zhang R.-G."/>
        </authorList>
    </citation>
    <scope>NUCLEOTIDE SEQUENCE [LARGE SCALE GENOMIC DNA]</scope>
    <source>
        <tissue evidence="20">Rhizome</tissue>
    </source>
</reference>
<dbReference type="GO" id="GO:0042744">
    <property type="term" value="P:hydrogen peroxide catabolic process"/>
    <property type="evidence" value="ECO:0007669"/>
    <property type="project" value="UniProtKB-KW"/>
</dbReference>
<dbReference type="GO" id="GO:0005576">
    <property type="term" value="C:extracellular region"/>
    <property type="evidence" value="ECO:0007669"/>
    <property type="project" value="UniProtKB-SubCell"/>
</dbReference>
<feature type="disulfide bond" evidence="17">
    <location>
        <begin position="70"/>
        <end position="102"/>
    </location>
</feature>
<protein>
    <recommendedName>
        <fullName evidence="3 18">Peroxidase</fullName>
        <ecNumber evidence="3 18">1.11.1.7</ecNumber>
    </recommendedName>
</protein>
<keyword evidence="21" id="KW-1185">Reference proteome</keyword>
<evidence type="ECO:0000256" key="18">
    <source>
        <dbReference type="RuleBase" id="RU362060"/>
    </source>
</evidence>
<keyword evidence="7 15" id="KW-0106">Calcium</keyword>
<comment type="cofactor">
    <cofactor evidence="15 18">
        <name>Ca(2+)</name>
        <dbReference type="ChEBI" id="CHEBI:29108"/>
    </cofactor>
    <text evidence="15 18">Binds 2 calcium ions per subunit.</text>
</comment>
<evidence type="ECO:0000256" key="9">
    <source>
        <dbReference type="ARBA" id="ARBA00023004"/>
    </source>
</evidence>
<dbReference type="PROSITE" id="PS00436">
    <property type="entry name" value="PEROXIDASE_2"/>
    <property type="match status" value="1"/>
</dbReference>
<sequence>MASVRRVMLLAFATALWISGTQRAEAQLKLGYYAHSCPRAEAIVKDEVEKALADDEGVGADLLRMHFHDCFVRVIRYCCCFRCCSIKCVDAAWYNASNPQGCDASLLLDSTNASKAEKDAQINLTLEGFDVIDTVKEKLEAACKGVVSCADLLTFAARDAIVHYGGIHYKVPSGRRDGRISIASDTDVLPSPDFKLAKLTDLFISKGLSQTDMVILSGAHTVGIAHCDAFSKRLDSGDPTLDSKYARVLRRQCPPKSNNTVPMDPKTPNKFDNRYYRLVLSNRGLFTSDVSLTSTPGTATLVESLARNFKSFQLKFAEAIVKMGSIGVLTGNDGEVRSNCRVVN</sequence>
<dbReference type="SUPFAM" id="SSF48113">
    <property type="entry name" value="Heme-dependent peroxidases"/>
    <property type="match status" value="1"/>
</dbReference>
<keyword evidence="6 15" id="KW-0479">Metal-binding</keyword>
<dbReference type="FunFam" id="1.10.520.10:FF:000028">
    <property type="entry name" value="Peroxidase"/>
    <property type="match status" value="1"/>
</dbReference>
<dbReference type="FunFam" id="1.10.420.10:FF:000006">
    <property type="entry name" value="Peroxidase"/>
    <property type="match status" value="1"/>
</dbReference>
<feature type="disulfide bond" evidence="17">
    <location>
        <begin position="149"/>
        <end position="340"/>
    </location>
</feature>
<evidence type="ECO:0000256" key="3">
    <source>
        <dbReference type="ARBA" id="ARBA00012313"/>
    </source>
</evidence>
<dbReference type="PRINTS" id="PR00461">
    <property type="entry name" value="PLPEROXIDASE"/>
</dbReference>
<feature type="site" description="Transition state stabilizer" evidence="16">
    <location>
        <position position="64"/>
    </location>
</feature>
<feature type="active site" description="Proton acceptor" evidence="13">
    <location>
        <position position="68"/>
    </location>
</feature>
<dbReference type="InterPro" id="IPR000823">
    <property type="entry name" value="Peroxidase_pln"/>
</dbReference>
<dbReference type="PROSITE" id="PS00435">
    <property type="entry name" value="PEROXIDASE_1"/>
    <property type="match status" value="1"/>
</dbReference>
<evidence type="ECO:0000256" key="16">
    <source>
        <dbReference type="PIRSR" id="PIRSR600823-4"/>
    </source>
</evidence>
<dbReference type="Gene3D" id="1.10.420.10">
    <property type="entry name" value="Peroxidase, domain 2"/>
    <property type="match status" value="1"/>
</dbReference>
<feature type="disulfide bond" evidence="17">
    <location>
        <begin position="227"/>
        <end position="253"/>
    </location>
</feature>
<comment type="cofactor">
    <cofactor evidence="15 18">
        <name>heme b</name>
        <dbReference type="ChEBI" id="CHEBI:60344"/>
    </cofactor>
    <text evidence="15 18">Binds 1 heme b (iron(II)-protoporphyrin IX) group per subunit.</text>
</comment>
<feature type="binding site" evidence="15">
    <location>
        <position position="72"/>
    </location>
    <ligand>
        <name>Ca(2+)</name>
        <dbReference type="ChEBI" id="CHEBI:29108"/>
        <label>1</label>
    </ligand>
</feature>
<evidence type="ECO:0000256" key="14">
    <source>
        <dbReference type="PIRSR" id="PIRSR600823-2"/>
    </source>
</evidence>
<dbReference type="InterPro" id="IPR010255">
    <property type="entry name" value="Haem_peroxidase_sf"/>
</dbReference>
<feature type="binding site" evidence="15">
    <location>
        <position position="101"/>
    </location>
    <ligand>
        <name>Ca(2+)</name>
        <dbReference type="ChEBI" id="CHEBI:29108"/>
        <label>1</label>
    </ligand>
</feature>
<evidence type="ECO:0000256" key="6">
    <source>
        <dbReference type="ARBA" id="ARBA00022723"/>
    </source>
</evidence>
<evidence type="ECO:0000256" key="11">
    <source>
        <dbReference type="ARBA" id="ARBA00023180"/>
    </source>
</evidence>